<feature type="transmembrane region" description="Helical" evidence="6">
    <location>
        <begin position="20"/>
        <end position="43"/>
    </location>
</feature>
<dbReference type="InterPro" id="IPR013545">
    <property type="entry name" value="T2SS_protein-GspG_C"/>
</dbReference>
<dbReference type="GO" id="GO:0016020">
    <property type="term" value="C:membrane"/>
    <property type="evidence" value="ECO:0007669"/>
    <property type="project" value="UniProtKB-SubCell"/>
</dbReference>
<dbReference type="PANTHER" id="PTHR30093:SF44">
    <property type="entry name" value="TYPE II SECRETION SYSTEM CORE PROTEIN G"/>
    <property type="match status" value="1"/>
</dbReference>
<evidence type="ECO:0000256" key="3">
    <source>
        <dbReference type="ARBA" id="ARBA00022692"/>
    </source>
</evidence>
<sequence>MKNNKNTACPPKLRNCWRGFTLAELLIVISIIAILAVLILLTLNPFSYIKKAYDTERKTDIHKIKNALENYFADHDSYPPNLQTILADCDGNSLGPYLEKIPCDPNTKQAYPSYTIPEDSTSPQSYAIYAPTTSTNFPDANIIPQCRDTLISSSPGMKNIDIIKGCGGTPPPCYIYYGCKSGACVIVTMDGDVTCYPSSCDTDCGAGDVPIETFCSSPNAECR</sequence>
<keyword evidence="3 6" id="KW-0812">Transmembrane</keyword>
<keyword evidence="2" id="KW-0488">Methylation</keyword>
<dbReference type="STRING" id="1618387.UW44_C0006G0016"/>
<evidence type="ECO:0000259" key="7">
    <source>
        <dbReference type="Pfam" id="PF08334"/>
    </source>
</evidence>
<dbReference type="InterPro" id="IPR012902">
    <property type="entry name" value="N_methyl_site"/>
</dbReference>
<comment type="subcellular location">
    <subcellularLocation>
        <location evidence="1">Membrane</location>
        <topology evidence="1">Single-pass membrane protein</topology>
    </subcellularLocation>
</comment>
<keyword evidence="4 6" id="KW-1133">Transmembrane helix</keyword>
<evidence type="ECO:0000256" key="5">
    <source>
        <dbReference type="ARBA" id="ARBA00023136"/>
    </source>
</evidence>
<keyword evidence="5 6" id="KW-0472">Membrane</keyword>
<dbReference type="Gene3D" id="3.30.700.10">
    <property type="entry name" value="Glycoprotein, Type 4 Pilin"/>
    <property type="match status" value="1"/>
</dbReference>
<reference evidence="8 9" key="1">
    <citation type="journal article" date="2015" name="Nature">
        <title>rRNA introns, odd ribosomes, and small enigmatic genomes across a large radiation of phyla.</title>
        <authorList>
            <person name="Brown C.T."/>
            <person name="Hug L.A."/>
            <person name="Thomas B.C."/>
            <person name="Sharon I."/>
            <person name="Castelle C.J."/>
            <person name="Singh A."/>
            <person name="Wilkins M.J."/>
            <person name="Williams K.H."/>
            <person name="Banfield J.F."/>
        </authorList>
    </citation>
    <scope>NUCLEOTIDE SEQUENCE [LARGE SCALE GENOMIC DNA]</scope>
</reference>
<dbReference type="Pfam" id="PF07963">
    <property type="entry name" value="N_methyl"/>
    <property type="match status" value="1"/>
</dbReference>
<evidence type="ECO:0000256" key="4">
    <source>
        <dbReference type="ARBA" id="ARBA00022989"/>
    </source>
</evidence>
<dbReference type="Proteomes" id="UP000034006">
    <property type="component" value="Unassembled WGS sequence"/>
</dbReference>
<evidence type="ECO:0000313" key="9">
    <source>
        <dbReference type="Proteomes" id="UP000034006"/>
    </source>
</evidence>
<evidence type="ECO:0000313" key="8">
    <source>
        <dbReference type="EMBL" id="KKT51898.1"/>
    </source>
</evidence>
<dbReference type="EMBL" id="LCIH01000006">
    <property type="protein sequence ID" value="KKT51898.1"/>
    <property type="molecule type" value="Genomic_DNA"/>
</dbReference>
<gene>
    <name evidence="8" type="ORF">UW44_C0006G0016</name>
</gene>
<feature type="domain" description="Type II secretion system protein GspG C-terminal" evidence="7">
    <location>
        <begin position="47"/>
        <end position="108"/>
    </location>
</feature>
<accession>A0A0G1HZA2</accession>
<proteinExistence type="predicted"/>
<organism evidence="8 9">
    <name type="scientific">Candidatus Collierbacteria bacterium GW2011_GWB2_44_22</name>
    <dbReference type="NCBI Taxonomy" id="1618387"/>
    <lineage>
        <taxon>Bacteria</taxon>
        <taxon>Candidatus Collieribacteriota</taxon>
    </lineage>
</organism>
<protein>
    <recommendedName>
        <fullName evidence="7">Type II secretion system protein GspG C-terminal domain-containing protein</fullName>
    </recommendedName>
</protein>
<dbReference type="Pfam" id="PF08334">
    <property type="entry name" value="T2SSG"/>
    <property type="match status" value="1"/>
</dbReference>
<dbReference type="AlphaFoldDB" id="A0A0G1HZA2"/>
<comment type="caution">
    <text evidence="8">The sequence shown here is derived from an EMBL/GenBank/DDBJ whole genome shotgun (WGS) entry which is preliminary data.</text>
</comment>
<dbReference type="PANTHER" id="PTHR30093">
    <property type="entry name" value="GENERAL SECRETION PATHWAY PROTEIN G"/>
    <property type="match status" value="1"/>
</dbReference>
<dbReference type="NCBIfam" id="TIGR02532">
    <property type="entry name" value="IV_pilin_GFxxxE"/>
    <property type="match status" value="1"/>
</dbReference>
<evidence type="ECO:0000256" key="1">
    <source>
        <dbReference type="ARBA" id="ARBA00004167"/>
    </source>
</evidence>
<evidence type="ECO:0000256" key="2">
    <source>
        <dbReference type="ARBA" id="ARBA00022481"/>
    </source>
</evidence>
<evidence type="ECO:0000256" key="6">
    <source>
        <dbReference type="SAM" id="Phobius"/>
    </source>
</evidence>
<name>A0A0G1HZA2_9BACT</name>
<dbReference type="SUPFAM" id="SSF54523">
    <property type="entry name" value="Pili subunits"/>
    <property type="match status" value="1"/>
</dbReference>
<dbReference type="InterPro" id="IPR045584">
    <property type="entry name" value="Pilin-like"/>
</dbReference>